<organism evidence="2 3">
    <name type="scientific">Xanthomonas floridensis</name>
    <dbReference type="NCBI Taxonomy" id="1843580"/>
    <lineage>
        <taxon>Bacteria</taxon>
        <taxon>Pseudomonadati</taxon>
        <taxon>Pseudomonadota</taxon>
        <taxon>Gammaproteobacteria</taxon>
        <taxon>Lysobacterales</taxon>
        <taxon>Lysobacteraceae</taxon>
        <taxon>Xanthomonas</taxon>
    </lineage>
</organism>
<reference evidence="2 3" key="1">
    <citation type="submission" date="2023-12" db="EMBL/GenBank/DDBJ databases">
        <title>Genome sequencing of Xanthomonas floridensis.</title>
        <authorList>
            <person name="Greer S."/>
            <person name="Harrison J."/>
            <person name="Grant M."/>
            <person name="Vicente J."/>
            <person name="Studholme D."/>
        </authorList>
    </citation>
    <scope>NUCLEOTIDE SEQUENCE [LARGE SCALE GENOMIC DNA]</scope>
    <source>
        <strain evidence="2 3">WHRI 8848</strain>
    </source>
</reference>
<accession>A0ABU5Q0W2</accession>
<dbReference type="RefSeq" id="WP_239692185.1">
    <property type="nucleotide sequence ID" value="NZ_JAYFSN010000023.1"/>
</dbReference>
<protein>
    <submittedName>
        <fullName evidence="2">Uncharacterized protein</fullName>
    </submittedName>
</protein>
<name>A0ABU5Q0W2_9XANT</name>
<evidence type="ECO:0000256" key="1">
    <source>
        <dbReference type="SAM" id="MobiDB-lite"/>
    </source>
</evidence>
<sequence>MVAGPIGRSQYTGTQRQCSADPGRAQETAALAQCRNVVWRERGGRLGVHVIREGGGMAAMLGLPAWRENHHGVEWSIAWRAMPRPAVALAGMRDAQLGGAITAGC</sequence>
<comment type="caution">
    <text evidence="2">The sequence shown here is derived from an EMBL/GenBank/DDBJ whole genome shotgun (WGS) entry which is preliminary data.</text>
</comment>
<proteinExistence type="predicted"/>
<keyword evidence="3" id="KW-1185">Reference proteome</keyword>
<evidence type="ECO:0000313" key="3">
    <source>
        <dbReference type="Proteomes" id="UP001303614"/>
    </source>
</evidence>
<dbReference type="Proteomes" id="UP001303614">
    <property type="component" value="Unassembled WGS sequence"/>
</dbReference>
<evidence type="ECO:0000313" key="2">
    <source>
        <dbReference type="EMBL" id="MEA5125509.1"/>
    </source>
</evidence>
<feature type="compositionally biased region" description="Polar residues" evidence="1">
    <location>
        <begin position="9"/>
        <end position="18"/>
    </location>
</feature>
<dbReference type="EMBL" id="JAYFSO010000023">
    <property type="protein sequence ID" value="MEA5125509.1"/>
    <property type="molecule type" value="Genomic_DNA"/>
</dbReference>
<gene>
    <name evidence="2" type="ORF">VB146_16960</name>
</gene>
<feature type="region of interest" description="Disordered" evidence="1">
    <location>
        <begin position="1"/>
        <end position="22"/>
    </location>
</feature>